<dbReference type="KEGG" id="pchm:VFPPC_18714"/>
<evidence type="ECO:0000313" key="2">
    <source>
        <dbReference type="EMBL" id="OWT43559.1"/>
    </source>
</evidence>
<keyword evidence="1" id="KW-0812">Transmembrane</keyword>
<organism evidence="2 3">
    <name type="scientific">Pochonia chlamydosporia 170</name>
    <dbReference type="NCBI Taxonomy" id="1380566"/>
    <lineage>
        <taxon>Eukaryota</taxon>
        <taxon>Fungi</taxon>
        <taxon>Dikarya</taxon>
        <taxon>Ascomycota</taxon>
        <taxon>Pezizomycotina</taxon>
        <taxon>Sordariomycetes</taxon>
        <taxon>Hypocreomycetidae</taxon>
        <taxon>Hypocreales</taxon>
        <taxon>Clavicipitaceae</taxon>
        <taxon>Pochonia</taxon>
    </lineage>
</organism>
<evidence type="ECO:0000256" key="1">
    <source>
        <dbReference type="SAM" id="Phobius"/>
    </source>
</evidence>
<dbReference type="AlphaFoldDB" id="A0A219ASJ9"/>
<name>A0A219ASJ9_METCM</name>
<keyword evidence="1" id="KW-1133">Transmembrane helix</keyword>
<dbReference type="RefSeq" id="XP_018149802.2">
    <property type="nucleotide sequence ID" value="XM_018281210.2"/>
</dbReference>
<sequence>MEWSITDPIVLTNFALAITRSRIAPGRLQNQQSAIWCQSRSSANLNSIAWIHLISQEPFLEMATSKPNVRSLSQWHCRVRPGYAACKSECVTILLCIIQMGWFQSVSLLSELYAYFWAVLSFLFPNSCFILATLYHCARKHPPRSTHTSIQG</sequence>
<comment type="caution">
    <text evidence="2">The sequence shown here is derived from an EMBL/GenBank/DDBJ whole genome shotgun (WGS) entry which is preliminary data.</text>
</comment>
<dbReference type="EMBL" id="LSBJ02000001">
    <property type="protein sequence ID" value="OWT43559.1"/>
    <property type="molecule type" value="Genomic_DNA"/>
</dbReference>
<dbReference type="GeneID" id="28845204"/>
<reference evidence="2 3" key="1">
    <citation type="journal article" date="2016" name="PLoS Pathog.">
        <title>Biosynthesis of antibiotic leucinostatins in bio-control fungus Purpureocillium lilacinum and their inhibition on phytophthora revealed by genome mining.</title>
        <authorList>
            <person name="Wang G."/>
            <person name="Liu Z."/>
            <person name="Lin R."/>
            <person name="Li E."/>
            <person name="Mao Z."/>
            <person name="Ling J."/>
            <person name="Yang Y."/>
            <person name="Yin W.B."/>
            <person name="Xie B."/>
        </authorList>
    </citation>
    <scope>NUCLEOTIDE SEQUENCE [LARGE SCALE GENOMIC DNA]</scope>
    <source>
        <strain evidence="2">170</strain>
    </source>
</reference>
<evidence type="ECO:0000313" key="3">
    <source>
        <dbReference type="Proteomes" id="UP000078397"/>
    </source>
</evidence>
<proteinExistence type="predicted"/>
<protein>
    <submittedName>
        <fullName evidence="2">Uncharacterized protein</fullName>
    </submittedName>
</protein>
<accession>A0A219ASJ9</accession>
<gene>
    <name evidence="2" type="ORF">VFPPC_18714</name>
</gene>
<dbReference type="Proteomes" id="UP000078397">
    <property type="component" value="Unassembled WGS sequence"/>
</dbReference>
<feature type="transmembrane region" description="Helical" evidence="1">
    <location>
        <begin position="90"/>
        <end position="109"/>
    </location>
</feature>
<keyword evidence="3" id="KW-1185">Reference proteome</keyword>
<keyword evidence="1" id="KW-0472">Membrane</keyword>
<feature type="transmembrane region" description="Helical" evidence="1">
    <location>
        <begin position="115"/>
        <end position="135"/>
    </location>
</feature>